<dbReference type="InterPro" id="IPR041426">
    <property type="entry name" value="Mos1_HTH"/>
</dbReference>
<gene>
    <name evidence="2" type="primary">Acey_s0133.g1791</name>
    <name evidence="2" type="ORF">Y032_0133g1791</name>
</gene>
<evidence type="ECO:0000313" key="2">
    <source>
        <dbReference type="EMBL" id="EYB98240.1"/>
    </source>
</evidence>
<dbReference type="Gene3D" id="1.10.10.1450">
    <property type="match status" value="1"/>
</dbReference>
<dbReference type="EMBL" id="JARK01001469">
    <property type="protein sequence ID" value="EYB98240.1"/>
    <property type="molecule type" value="Genomic_DNA"/>
</dbReference>
<accession>A0A016T684</accession>
<comment type="caution">
    <text evidence="2">The sequence shown here is derived from an EMBL/GenBank/DDBJ whole genome shotgun (WGS) entry which is preliminary data.</text>
</comment>
<protein>
    <recommendedName>
        <fullName evidence="1">Mos1 transposase HTH domain-containing protein</fullName>
    </recommendedName>
</protein>
<organism evidence="2 3">
    <name type="scientific">Ancylostoma ceylanicum</name>
    <dbReference type="NCBI Taxonomy" id="53326"/>
    <lineage>
        <taxon>Eukaryota</taxon>
        <taxon>Metazoa</taxon>
        <taxon>Ecdysozoa</taxon>
        <taxon>Nematoda</taxon>
        <taxon>Chromadorea</taxon>
        <taxon>Rhabditida</taxon>
        <taxon>Rhabditina</taxon>
        <taxon>Rhabditomorpha</taxon>
        <taxon>Strongyloidea</taxon>
        <taxon>Ancylostomatidae</taxon>
        <taxon>Ancylostomatinae</taxon>
        <taxon>Ancylostoma</taxon>
    </lineage>
</organism>
<dbReference type="Pfam" id="PF17906">
    <property type="entry name" value="HTH_48"/>
    <property type="match status" value="1"/>
</dbReference>
<proteinExistence type="predicted"/>
<name>A0A016T684_9BILA</name>
<reference evidence="3" key="1">
    <citation type="journal article" date="2015" name="Nat. Genet.">
        <title>The genome and transcriptome of the zoonotic hookworm Ancylostoma ceylanicum identify infection-specific gene families.</title>
        <authorList>
            <person name="Schwarz E.M."/>
            <person name="Hu Y."/>
            <person name="Antoshechkin I."/>
            <person name="Miller M.M."/>
            <person name="Sternberg P.W."/>
            <person name="Aroian R.V."/>
        </authorList>
    </citation>
    <scope>NUCLEOTIDE SEQUENCE</scope>
    <source>
        <strain evidence="3">HY135</strain>
    </source>
</reference>
<keyword evidence="3" id="KW-1185">Reference proteome</keyword>
<dbReference type="Proteomes" id="UP000024635">
    <property type="component" value="Unassembled WGS sequence"/>
</dbReference>
<sequence length="78" mass="8935">MISFSLILSRRDFQMIDFQMIMLYEFKLNHSAAEAARNLALAFGSESPSEKTVRCFFAKFAFGDFDLEEKPIAVEGCR</sequence>
<dbReference type="AlphaFoldDB" id="A0A016T684"/>
<evidence type="ECO:0000313" key="3">
    <source>
        <dbReference type="Proteomes" id="UP000024635"/>
    </source>
</evidence>
<feature type="domain" description="Mos1 transposase HTH" evidence="1">
    <location>
        <begin position="20"/>
        <end position="64"/>
    </location>
</feature>
<evidence type="ECO:0000259" key="1">
    <source>
        <dbReference type="Pfam" id="PF17906"/>
    </source>
</evidence>